<evidence type="ECO:0000256" key="1">
    <source>
        <dbReference type="SAM" id="MobiDB-lite"/>
    </source>
</evidence>
<feature type="domain" description="DnaA N-terminal" evidence="2">
    <location>
        <begin position="570"/>
        <end position="619"/>
    </location>
</feature>
<dbReference type="EMBL" id="CP001824">
    <property type="protein sequence ID" value="ACZ40505.1"/>
    <property type="molecule type" value="Genomic_DNA"/>
</dbReference>
<reference evidence="3 4" key="2">
    <citation type="journal article" date="2010" name="Stand. Genomic Sci.">
        <title>Complete genome sequence of Desulfohalobium retbaense type strain (HR(100)).</title>
        <authorList>
            <person name="Spring S."/>
            <person name="Nolan M."/>
            <person name="Lapidus A."/>
            <person name="Glavina Del Rio T."/>
            <person name="Copeland A."/>
            <person name="Tice H."/>
            <person name="Cheng J.F."/>
            <person name="Lucas S."/>
            <person name="Land M."/>
            <person name="Chen F."/>
            <person name="Bruce D."/>
            <person name="Goodwin L."/>
            <person name="Pitluck S."/>
            <person name="Ivanova N."/>
            <person name="Mavromatis K."/>
            <person name="Mikhailova N."/>
            <person name="Pati A."/>
            <person name="Chen A."/>
            <person name="Palaniappan K."/>
            <person name="Hauser L."/>
            <person name="Chang Y.J."/>
            <person name="Jeffries C.D."/>
            <person name="Munk C."/>
            <person name="Kiss H."/>
            <person name="Chain P."/>
            <person name="Han C."/>
            <person name="Brettin T."/>
            <person name="Detter J.C."/>
            <person name="Schuler E."/>
            <person name="Goker M."/>
            <person name="Rohde M."/>
            <person name="Bristow J."/>
            <person name="Eisen J.A."/>
            <person name="Markowitz V."/>
            <person name="Hugenholtz P."/>
            <person name="Kyrpides N.C."/>
            <person name="Klenk H.P."/>
        </authorList>
    </citation>
    <scope>NUCLEOTIDE SEQUENCE [LARGE SCALE GENOMIC DNA]</scope>
    <source>
        <strain evidence="4">ATCC 49802 / DSM 20745 / S 6022</strain>
    </source>
</reference>
<feature type="compositionally biased region" description="Polar residues" evidence="1">
    <location>
        <begin position="238"/>
        <end position="247"/>
    </location>
</feature>
<dbReference type="HOGENOM" id="CLU_412721_0_0_0"/>
<evidence type="ECO:0000313" key="3">
    <source>
        <dbReference type="EMBL" id="ACZ40505.1"/>
    </source>
</evidence>
<dbReference type="Proteomes" id="UP000002027">
    <property type="component" value="Chromosome 2"/>
</dbReference>
<feature type="compositionally biased region" description="Low complexity" evidence="1">
    <location>
        <begin position="300"/>
        <end position="315"/>
    </location>
</feature>
<dbReference type="InterPro" id="IPR038454">
    <property type="entry name" value="DnaA_N_sf"/>
</dbReference>
<feature type="region of interest" description="Disordered" evidence="1">
    <location>
        <begin position="1"/>
        <end position="24"/>
    </location>
</feature>
<dbReference type="Gene3D" id="3.30.300.180">
    <property type="match status" value="2"/>
</dbReference>
<dbReference type="Pfam" id="PF11638">
    <property type="entry name" value="DnaA_N"/>
    <property type="match status" value="1"/>
</dbReference>
<feature type="region of interest" description="Disordered" evidence="1">
    <location>
        <begin position="199"/>
        <end position="329"/>
    </location>
</feature>
<dbReference type="OrthoDB" id="145188at2"/>
<feature type="compositionally biased region" description="Low complexity" evidence="1">
    <location>
        <begin position="253"/>
        <end position="277"/>
    </location>
</feature>
<keyword evidence="4" id="KW-1185">Reference proteome</keyword>
<reference evidence="4" key="1">
    <citation type="submission" date="2009-11" db="EMBL/GenBank/DDBJ databases">
        <title>The complete chromosome 2 of Sphaerobacter thermophilus DSM 20745.</title>
        <authorList>
            <person name="Lucas S."/>
            <person name="Copeland A."/>
            <person name="Lapidus A."/>
            <person name="Glavina del Rio T."/>
            <person name="Dalin E."/>
            <person name="Tice H."/>
            <person name="Bruce D."/>
            <person name="Goodwin L."/>
            <person name="Pitluck S."/>
            <person name="Kyrpides N."/>
            <person name="Mavromatis K."/>
            <person name="Ivanova N."/>
            <person name="Mikhailova N."/>
            <person name="LaButti K.M."/>
            <person name="Clum A."/>
            <person name="Sun H.I."/>
            <person name="Brettin T."/>
            <person name="Detter J.C."/>
            <person name="Han C."/>
            <person name="Larimer F."/>
            <person name="Land M."/>
            <person name="Hauser L."/>
            <person name="Markowitz V."/>
            <person name="Cheng J.F."/>
            <person name="Hugenholtz P."/>
            <person name="Woyke T."/>
            <person name="Wu D."/>
            <person name="Steenblock K."/>
            <person name="Schneider S."/>
            <person name="Pukall R."/>
            <person name="Goeker M."/>
            <person name="Klenk H.P."/>
            <person name="Eisen J.A."/>
        </authorList>
    </citation>
    <scope>NUCLEOTIDE SEQUENCE [LARGE SCALE GENOMIC DNA]</scope>
    <source>
        <strain evidence="4">ATCC 49802 / DSM 20745 / S 6022</strain>
    </source>
</reference>
<evidence type="ECO:0000313" key="4">
    <source>
        <dbReference type="Proteomes" id="UP000002027"/>
    </source>
</evidence>
<dbReference type="eggNOG" id="COG3935">
    <property type="taxonomic scope" value="Bacteria"/>
</dbReference>
<protein>
    <recommendedName>
        <fullName evidence="2">DnaA N-terminal domain-containing protein</fullName>
    </recommendedName>
</protein>
<dbReference type="RefSeq" id="WP_012873540.1">
    <property type="nucleotide sequence ID" value="NC_013524.1"/>
</dbReference>
<dbReference type="InParanoid" id="D1C9L2"/>
<proteinExistence type="predicted"/>
<feature type="compositionally biased region" description="Low complexity" evidence="1">
    <location>
        <begin position="8"/>
        <end position="19"/>
    </location>
</feature>
<accession>D1C9L2</accession>
<gene>
    <name evidence="3" type="ordered locus">Sthe_3105</name>
</gene>
<feature type="compositionally biased region" description="Pro residues" evidence="1">
    <location>
        <begin position="534"/>
        <end position="552"/>
    </location>
</feature>
<dbReference type="KEGG" id="sti:Sthe_3105"/>
<evidence type="ECO:0000259" key="2">
    <source>
        <dbReference type="Pfam" id="PF11638"/>
    </source>
</evidence>
<feature type="region of interest" description="Disordered" evidence="1">
    <location>
        <begin position="515"/>
        <end position="555"/>
    </location>
</feature>
<sequence>MPDEGPKAAEQATPPAAAQRSGEDARRRGWFWHWNTIITQYAPLIGLKGVGLLNSYTVWTDRREESPHRGYAFPSQQAEADFYGEDRAELITINKILVALDLIEIRKEMVLRVDERGRRWRVPHNLYRVKDHPEGYVLGVDDVLRVVELAARDRAVYRYIRRIFSSRFAPIDRDNVWHQILPVVRQTEIWQRLAERAEREEARNSARTRAGHASRSRAAGKEEPAEPTTTDPAPPTTNVEPTNTGSQPAVDESNSGSDADVAASNNASAAPEAGNAAQTNEGPEEIVDESNTTYNQDLSTTTTTTGTPGTMADTAGGDDDDVLQRPAGAGPILEPTAAVVACFEAANGRTATPLERELLAELEVAFDAAARRAGASGSAWVEAAIREAVSSGSRFVAPKRIREILSRWAREGEAVRPGAATAPPLGVAPDAPDFPLPHGPGSRRTWEFVLRLLAQVIDRAEMERLFAGSAIVGYRAGTVTVAVASEAIAARLGAEYYDLVARKLSEAMRRPVRVQFTAPDTGDAAAPEDEEPAPAAPEPAPPPPARPTPPAAPATLPRFVLPGGLTNFQVWEAAQDDLARELSQANFESWVRPAALLGMDDDGTLVIGAPSAFACRRLEVLLPQICAALGRILGAPVQARAVVTREWLRQHQAPGSGEAEGRGRG</sequence>
<feature type="compositionally biased region" description="Polar residues" evidence="1">
    <location>
        <begin position="289"/>
        <end position="299"/>
    </location>
</feature>
<dbReference type="AlphaFoldDB" id="D1C9L2"/>
<organism evidence="3 4">
    <name type="scientific">Sphaerobacter thermophilus (strain ATCC 49802 / DSM 20745 / KCCM 41009 / NCIMB 13125 / S 6022)</name>
    <dbReference type="NCBI Taxonomy" id="479434"/>
    <lineage>
        <taxon>Bacteria</taxon>
        <taxon>Pseudomonadati</taxon>
        <taxon>Thermomicrobiota</taxon>
        <taxon>Thermomicrobia</taxon>
        <taxon>Sphaerobacterales</taxon>
        <taxon>Sphaerobacterineae</taxon>
        <taxon>Sphaerobacteraceae</taxon>
        <taxon>Sphaerobacter</taxon>
    </lineage>
</organism>
<dbReference type="InterPro" id="IPR024633">
    <property type="entry name" value="DnaA_N_dom"/>
</dbReference>
<name>D1C9L2_SPHTD</name>